<evidence type="ECO:0000256" key="1">
    <source>
        <dbReference type="ARBA" id="ARBA00022679"/>
    </source>
</evidence>
<dbReference type="Pfam" id="PF22953">
    <property type="entry name" value="SpnB_Rossmann"/>
    <property type="match status" value="1"/>
</dbReference>
<dbReference type="Gene3D" id="3.10.129.110">
    <property type="entry name" value="Polyketide synthase dehydratase"/>
    <property type="match status" value="1"/>
</dbReference>
<dbReference type="InterPro" id="IPR057326">
    <property type="entry name" value="KR_dom"/>
</dbReference>
<evidence type="ECO:0000313" key="5">
    <source>
        <dbReference type="EMBL" id="KOG78681.1"/>
    </source>
</evidence>
<dbReference type="InterPro" id="IPR036291">
    <property type="entry name" value="NAD(P)-bd_dom_sf"/>
</dbReference>
<reference evidence="5 6" key="1">
    <citation type="submission" date="2015-07" db="EMBL/GenBank/DDBJ databases">
        <authorList>
            <person name="Ju K.-S."/>
            <person name="Doroghazi J.R."/>
            <person name="Metcalf W.W."/>
        </authorList>
    </citation>
    <scope>NUCLEOTIDE SEQUENCE [LARGE SCALE GENOMIC DNA]</scope>
    <source>
        <strain evidence="5 6">NRRL B-3589</strain>
    </source>
</reference>
<dbReference type="SUPFAM" id="SSF51735">
    <property type="entry name" value="NAD(P)-binding Rossmann-fold domains"/>
    <property type="match status" value="2"/>
</dbReference>
<proteinExistence type="predicted"/>
<dbReference type="Pfam" id="PF21089">
    <property type="entry name" value="PKS_DH_N"/>
    <property type="match status" value="1"/>
</dbReference>
<dbReference type="EMBL" id="LGUT01003727">
    <property type="protein sequence ID" value="KOG78681.1"/>
    <property type="molecule type" value="Genomic_DNA"/>
</dbReference>
<dbReference type="PROSITE" id="PS52019">
    <property type="entry name" value="PKS_MFAS_DH"/>
    <property type="match status" value="1"/>
</dbReference>
<dbReference type="Pfam" id="PF14765">
    <property type="entry name" value="PS-DH"/>
    <property type="match status" value="1"/>
</dbReference>
<protein>
    <submittedName>
        <fullName evidence="5">Modular polyketide synthase BFAS4</fullName>
    </submittedName>
</protein>
<dbReference type="InterPro" id="IPR055123">
    <property type="entry name" value="SpnB-like_Rossmann"/>
</dbReference>
<keyword evidence="1" id="KW-0808">Transferase</keyword>
<dbReference type="InterPro" id="IPR020807">
    <property type="entry name" value="PKS_DH"/>
</dbReference>
<gene>
    <name evidence="5" type="ORF">ADK38_39305</name>
</gene>
<dbReference type="InterPro" id="IPR042104">
    <property type="entry name" value="PKS_dehydratase_sf"/>
</dbReference>
<dbReference type="SMART" id="SM00826">
    <property type="entry name" value="PKS_DH"/>
    <property type="match status" value="1"/>
</dbReference>
<feature type="domain" description="PKS/mFAS DH" evidence="4">
    <location>
        <begin position="1"/>
        <end position="254"/>
    </location>
</feature>
<dbReference type="Pfam" id="PF08659">
    <property type="entry name" value="KR"/>
    <property type="match status" value="1"/>
</dbReference>
<dbReference type="PANTHER" id="PTHR43775">
    <property type="entry name" value="FATTY ACID SYNTHASE"/>
    <property type="match status" value="1"/>
</dbReference>
<feature type="non-terminal residue" evidence="5">
    <location>
        <position position="1"/>
    </location>
</feature>
<dbReference type="InterPro" id="IPR050091">
    <property type="entry name" value="PKS_NRPS_Biosynth_Enz"/>
</dbReference>
<name>A0ABR5IUX9_9ACTN</name>
<evidence type="ECO:0000256" key="2">
    <source>
        <dbReference type="ARBA" id="ARBA00023268"/>
    </source>
</evidence>
<feature type="region of interest" description="N-terminal hotdog fold" evidence="3">
    <location>
        <begin position="1"/>
        <end position="91"/>
    </location>
</feature>
<keyword evidence="6" id="KW-1185">Reference proteome</keyword>
<comment type="caution">
    <text evidence="3">Lacks conserved residue(s) required for the propagation of feature annotation.</text>
</comment>
<dbReference type="CDD" id="cd08956">
    <property type="entry name" value="KR_3_FAS_SDR_x"/>
    <property type="match status" value="1"/>
</dbReference>
<feature type="non-terminal residue" evidence="5">
    <location>
        <position position="616"/>
    </location>
</feature>
<comment type="caution">
    <text evidence="5">The sequence shown here is derived from an EMBL/GenBank/DDBJ whole genome shotgun (WGS) entry which is preliminary data.</text>
</comment>
<dbReference type="PANTHER" id="PTHR43775:SF51">
    <property type="entry name" value="INACTIVE PHENOLPHTHIOCEROL SYNTHESIS POLYKETIDE SYNTHASE TYPE I PKS1-RELATED"/>
    <property type="match status" value="1"/>
</dbReference>
<evidence type="ECO:0000259" key="4">
    <source>
        <dbReference type="PROSITE" id="PS52019"/>
    </source>
</evidence>
<dbReference type="InterPro" id="IPR049552">
    <property type="entry name" value="PKS_DH_N"/>
</dbReference>
<accession>A0ABR5IUX9</accession>
<evidence type="ECO:0000256" key="3">
    <source>
        <dbReference type="PROSITE-ProRule" id="PRU01363"/>
    </source>
</evidence>
<evidence type="ECO:0000313" key="6">
    <source>
        <dbReference type="Proteomes" id="UP000037020"/>
    </source>
</evidence>
<dbReference type="SMART" id="SM00822">
    <property type="entry name" value="PKS_KR"/>
    <property type="match status" value="1"/>
</dbReference>
<dbReference type="InterPro" id="IPR013968">
    <property type="entry name" value="PKS_KR"/>
</dbReference>
<feature type="region of interest" description="C-terminal hotdog fold" evidence="3">
    <location>
        <begin position="106"/>
        <end position="254"/>
    </location>
</feature>
<dbReference type="Gene3D" id="3.40.50.720">
    <property type="entry name" value="NAD(P)-binding Rossmann-like Domain"/>
    <property type="match status" value="1"/>
</dbReference>
<dbReference type="InterPro" id="IPR049551">
    <property type="entry name" value="PKS_DH_C"/>
</dbReference>
<dbReference type="InterPro" id="IPR049900">
    <property type="entry name" value="PKS_mFAS_DH"/>
</dbReference>
<keyword evidence="2" id="KW-0511">Multifunctional enzyme</keyword>
<sequence length="616" mass="63127">VSDTVLLPGAAFVELAVRAADEAGCATVEELTLQAPLFLPPDAVLRLQLRVGAADADGRRAIDLFSRREDAAAGDWTPHATGVLGPDTASAAPPAATGAAWPPPGAEPIAVDDLYTRFGASGYGYGPAFQGLRAAWRRGGEIFTEVRLPDDQQPHAPAYGLHPALLDAALQGLWLGSPNGSDPGGAGSPGGSAAGLPFSWGGVRLHAAGATTLRVRLRYGPDGTVSIDAADPDGRPVATVEELAVRPVDLDALRAAGTGTVASDSLFRTEWTPLPATGAAERLGHWAAIGGANDGGDLFPDSHPDLASLAAAVDKGMPPPSVVVVPCMEQGADAPSVRAALHRVLALTREWLADPRWEDARLAVLTSGAVATGRGDRLTDLAAAAVRGLLRSAQSEHPGRFLLLDADDPAAVADRLPAALASDEPQLALRGGELLVARLVREGASSATAHWDADRTVLITGAGGVLGALVARHLVARHGVRHLLLVSRRGPDAPGAPDLAAELRAAGAHVTLAACDVADRGAVAALLKGVPEEHPLSAVVHAAGVLDDGLVESLTPERVDHVLRPKVDAALHLHELTDGMDLKAFVLFSSASATVGNAGQGNYAAANAFLDALAQR</sequence>
<organism evidence="5 6">
    <name type="scientific">Streptomyces varsoviensis</name>
    <dbReference type="NCBI Taxonomy" id="67373"/>
    <lineage>
        <taxon>Bacteria</taxon>
        <taxon>Bacillati</taxon>
        <taxon>Actinomycetota</taxon>
        <taxon>Actinomycetes</taxon>
        <taxon>Kitasatosporales</taxon>
        <taxon>Streptomycetaceae</taxon>
        <taxon>Streptomyces</taxon>
    </lineage>
</organism>
<dbReference type="Proteomes" id="UP000037020">
    <property type="component" value="Unassembled WGS sequence"/>
</dbReference>